<dbReference type="AlphaFoldDB" id="A0A426YJV2"/>
<gene>
    <name evidence="2" type="ORF">B296_00027578</name>
</gene>
<organism evidence="2 3">
    <name type="scientific">Ensete ventricosum</name>
    <name type="common">Abyssinian banana</name>
    <name type="synonym">Musa ensete</name>
    <dbReference type="NCBI Taxonomy" id="4639"/>
    <lineage>
        <taxon>Eukaryota</taxon>
        <taxon>Viridiplantae</taxon>
        <taxon>Streptophyta</taxon>
        <taxon>Embryophyta</taxon>
        <taxon>Tracheophyta</taxon>
        <taxon>Spermatophyta</taxon>
        <taxon>Magnoliopsida</taxon>
        <taxon>Liliopsida</taxon>
        <taxon>Zingiberales</taxon>
        <taxon>Musaceae</taxon>
        <taxon>Ensete</taxon>
    </lineage>
</organism>
<reference evidence="2 3" key="1">
    <citation type="journal article" date="2014" name="Agronomy (Basel)">
        <title>A Draft Genome Sequence for Ensete ventricosum, the Drought-Tolerant Tree Against Hunger.</title>
        <authorList>
            <person name="Harrison J."/>
            <person name="Moore K.A."/>
            <person name="Paszkiewicz K."/>
            <person name="Jones T."/>
            <person name="Grant M."/>
            <person name="Ambacheew D."/>
            <person name="Muzemil S."/>
            <person name="Studholme D.J."/>
        </authorList>
    </citation>
    <scope>NUCLEOTIDE SEQUENCE [LARGE SCALE GENOMIC DNA]</scope>
</reference>
<name>A0A426YJV2_ENSVE</name>
<evidence type="ECO:0000313" key="3">
    <source>
        <dbReference type="Proteomes" id="UP000287651"/>
    </source>
</evidence>
<proteinExistence type="predicted"/>
<evidence type="ECO:0000256" key="1">
    <source>
        <dbReference type="SAM" id="MobiDB-lite"/>
    </source>
</evidence>
<dbReference type="EMBL" id="AMZH03011922">
    <property type="protein sequence ID" value="RRT51998.1"/>
    <property type="molecule type" value="Genomic_DNA"/>
</dbReference>
<feature type="region of interest" description="Disordered" evidence="1">
    <location>
        <begin position="49"/>
        <end position="68"/>
    </location>
</feature>
<feature type="compositionally biased region" description="Low complexity" evidence="1">
    <location>
        <begin position="58"/>
        <end position="68"/>
    </location>
</feature>
<protein>
    <submittedName>
        <fullName evidence="2">Uncharacterized protein</fullName>
    </submittedName>
</protein>
<sequence>MEDTSGATSKGCVNPPLTHKHCGLRNAASLDRSDLLLAISVPTLLLPRRLQPEDNPTTRRCSPSSLSSSASTVVSTTLLASTIAISPYPSLFQNYSSPNAVVLFFSCKDSQPLPPPLPLPLPSPCLCLRRRLQSSHHRRRCPCFIIIAAQPSFVHSPIVEPLNPLLSRTTVSLLHVTATTCSKAATFVASPTTTSPSAVTTAVVTPSVPLPYTSPSAFYCHLLLLLLPHPQYVKVDLFLALLSSLQHRLCSLLQSLIGPPYSASSSSTLITTFIINTTASFAIGVAPTPMLSLPVAAASVVPYTNAATFQP</sequence>
<comment type="caution">
    <text evidence="2">The sequence shown here is derived from an EMBL/GenBank/DDBJ whole genome shotgun (WGS) entry which is preliminary data.</text>
</comment>
<dbReference type="Proteomes" id="UP000287651">
    <property type="component" value="Unassembled WGS sequence"/>
</dbReference>
<evidence type="ECO:0000313" key="2">
    <source>
        <dbReference type="EMBL" id="RRT51998.1"/>
    </source>
</evidence>
<accession>A0A426YJV2</accession>